<evidence type="ECO:0000259" key="5">
    <source>
        <dbReference type="PROSITE" id="PS50931"/>
    </source>
</evidence>
<dbReference type="Pfam" id="PF03466">
    <property type="entry name" value="LysR_substrate"/>
    <property type="match status" value="1"/>
</dbReference>
<dbReference type="EMBL" id="LAZR01000159">
    <property type="protein sequence ID" value="KKN85387.1"/>
    <property type="molecule type" value="Genomic_DNA"/>
</dbReference>
<dbReference type="PANTHER" id="PTHR30419">
    <property type="entry name" value="HTH-TYPE TRANSCRIPTIONAL REGULATOR YBHD"/>
    <property type="match status" value="1"/>
</dbReference>
<comment type="similarity">
    <text evidence="1">Belongs to the LysR transcriptional regulatory family.</text>
</comment>
<dbReference type="InterPro" id="IPR050950">
    <property type="entry name" value="HTH-type_LysR_regulators"/>
</dbReference>
<keyword evidence="3" id="KW-0238">DNA-binding</keyword>
<evidence type="ECO:0000256" key="4">
    <source>
        <dbReference type="ARBA" id="ARBA00023163"/>
    </source>
</evidence>
<dbReference type="InterPro" id="IPR005119">
    <property type="entry name" value="LysR_subst-bd"/>
</dbReference>
<reference evidence="6" key="1">
    <citation type="journal article" date="2015" name="Nature">
        <title>Complex archaea that bridge the gap between prokaryotes and eukaryotes.</title>
        <authorList>
            <person name="Spang A."/>
            <person name="Saw J.H."/>
            <person name="Jorgensen S.L."/>
            <person name="Zaremba-Niedzwiedzka K."/>
            <person name="Martijn J."/>
            <person name="Lind A.E."/>
            <person name="van Eijk R."/>
            <person name="Schleper C."/>
            <person name="Guy L."/>
            <person name="Ettema T.J."/>
        </authorList>
    </citation>
    <scope>NUCLEOTIDE SEQUENCE</scope>
</reference>
<evidence type="ECO:0000313" key="6">
    <source>
        <dbReference type="EMBL" id="KKN85387.1"/>
    </source>
</evidence>
<comment type="caution">
    <text evidence="6">The sequence shown here is derived from an EMBL/GenBank/DDBJ whole genome shotgun (WGS) entry which is preliminary data.</text>
</comment>
<keyword evidence="2" id="KW-0805">Transcription regulation</keyword>
<organism evidence="6">
    <name type="scientific">marine sediment metagenome</name>
    <dbReference type="NCBI Taxonomy" id="412755"/>
    <lineage>
        <taxon>unclassified sequences</taxon>
        <taxon>metagenomes</taxon>
        <taxon>ecological metagenomes</taxon>
    </lineage>
</organism>
<keyword evidence="4" id="KW-0804">Transcription</keyword>
<dbReference type="InterPro" id="IPR036388">
    <property type="entry name" value="WH-like_DNA-bd_sf"/>
</dbReference>
<dbReference type="Gene3D" id="3.40.190.290">
    <property type="match status" value="1"/>
</dbReference>
<dbReference type="GO" id="GO:0005829">
    <property type="term" value="C:cytosol"/>
    <property type="evidence" value="ECO:0007669"/>
    <property type="project" value="TreeGrafter"/>
</dbReference>
<dbReference type="SUPFAM" id="SSF53850">
    <property type="entry name" value="Periplasmic binding protein-like II"/>
    <property type="match status" value="1"/>
</dbReference>
<dbReference type="GO" id="GO:0003677">
    <property type="term" value="F:DNA binding"/>
    <property type="evidence" value="ECO:0007669"/>
    <property type="project" value="UniProtKB-KW"/>
</dbReference>
<dbReference type="GO" id="GO:0003700">
    <property type="term" value="F:DNA-binding transcription factor activity"/>
    <property type="evidence" value="ECO:0007669"/>
    <property type="project" value="InterPro"/>
</dbReference>
<accession>A0A0F9UDF2</accession>
<dbReference type="AlphaFoldDB" id="A0A0F9UDF2"/>
<gene>
    <name evidence="6" type="ORF">LCGC14_0278830</name>
</gene>
<dbReference type="PROSITE" id="PS50931">
    <property type="entry name" value="HTH_LYSR"/>
    <property type="match status" value="1"/>
</dbReference>
<evidence type="ECO:0000256" key="3">
    <source>
        <dbReference type="ARBA" id="ARBA00023125"/>
    </source>
</evidence>
<dbReference type="InterPro" id="IPR036390">
    <property type="entry name" value="WH_DNA-bd_sf"/>
</dbReference>
<dbReference type="PANTHER" id="PTHR30419:SF8">
    <property type="entry name" value="NITROGEN ASSIMILATION TRANSCRIPTIONAL ACTIVATOR-RELATED"/>
    <property type="match status" value="1"/>
</dbReference>
<dbReference type="SUPFAM" id="SSF46785">
    <property type="entry name" value="Winged helix' DNA-binding domain"/>
    <property type="match status" value="1"/>
</dbReference>
<dbReference type="Gene3D" id="1.10.10.10">
    <property type="entry name" value="Winged helix-like DNA-binding domain superfamily/Winged helix DNA-binding domain"/>
    <property type="match status" value="1"/>
</dbReference>
<dbReference type="PRINTS" id="PR00039">
    <property type="entry name" value="HTHLYSR"/>
</dbReference>
<evidence type="ECO:0000256" key="1">
    <source>
        <dbReference type="ARBA" id="ARBA00009437"/>
    </source>
</evidence>
<proteinExistence type="inferred from homology"/>
<name>A0A0F9UDF2_9ZZZZ</name>
<dbReference type="Pfam" id="PF00126">
    <property type="entry name" value="HTH_1"/>
    <property type="match status" value="1"/>
</dbReference>
<sequence length="311" mass="34527">MIPSLESITARLRLRHFRLLIAIDEHGSLIKAAESVSISQPGATKALQEIEEAVGSALFIRTNRGLAPNEVGHCIIRYARLIYQDLAHLREEIESILDGYGGRLAVGTIMGAVPLLTDHLTRLLERQPAMRIELVEDTSAHLLDLLDSGRLEVAICRTSVSPRPEAYIATRIWEEQLAIVANASHPLTGLPAQLADLAASTWIVYAADMPMRRYLEQEFLTQGLRFPNELIETTSAFATLSLLQRNSTFVALLSTEVAQVLSRTGMTTILDIELPARSEPYYLVRKRDRSMSPAARLLSEQFTAMSPPFEP</sequence>
<protein>
    <recommendedName>
        <fullName evidence="5">HTH lysR-type domain-containing protein</fullName>
    </recommendedName>
</protein>
<feature type="domain" description="HTH lysR-type" evidence="5">
    <location>
        <begin position="12"/>
        <end position="69"/>
    </location>
</feature>
<dbReference type="InterPro" id="IPR000847">
    <property type="entry name" value="LysR_HTH_N"/>
</dbReference>
<evidence type="ECO:0000256" key="2">
    <source>
        <dbReference type="ARBA" id="ARBA00023015"/>
    </source>
</evidence>